<feature type="region of interest" description="Disordered" evidence="1">
    <location>
        <begin position="1"/>
        <end position="20"/>
    </location>
</feature>
<dbReference type="AlphaFoldDB" id="A0A3N4IGK3"/>
<name>A0A3N4IGK3_ASCIM</name>
<reference evidence="2 3" key="1">
    <citation type="journal article" date="2018" name="Nat. Ecol. Evol.">
        <title>Pezizomycetes genomes reveal the molecular basis of ectomycorrhizal truffle lifestyle.</title>
        <authorList>
            <person name="Murat C."/>
            <person name="Payen T."/>
            <person name="Noel B."/>
            <person name="Kuo A."/>
            <person name="Morin E."/>
            <person name="Chen J."/>
            <person name="Kohler A."/>
            <person name="Krizsan K."/>
            <person name="Balestrini R."/>
            <person name="Da Silva C."/>
            <person name="Montanini B."/>
            <person name="Hainaut M."/>
            <person name="Levati E."/>
            <person name="Barry K.W."/>
            <person name="Belfiori B."/>
            <person name="Cichocki N."/>
            <person name="Clum A."/>
            <person name="Dockter R.B."/>
            <person name="Fauchery L."/>
            <person name="Guy J."/>
            <person name="Iotti M."/>
            <person name="Le Tacon F."/>
            <person name="Lindquist E.A."/>
            <person name="Lipzen A."/>
            <person name="Malagnac F."/>
            <person name="Mello A."/>
            <person name="Molinier V."/>
            <person name="Miyauchi S."/>
            <person name="Poulain J."/>
            <person name="Riccioni C."/>
            <person name="Rubini A."/>
            <person name="Sitrit Y."/>
            <person name="Splivallo R."/>
            <person name="Traeger S."/>
            <person name="Wang M."/>
            <person name="Zifcakova L."/>
            <person name="Wipf D."/>
            <person name="Zambonelli A."/>
            <person name="Paolocci F."/>
            <person name="Nowrousian M."/>
            <person name="Ottonello S."/>
            <person name="Baldrian P."/>
            <person name="Spatafora J.W."/>
            <person name="Henrissat B."/>
            <person name="Nagy L.G."/>
            <person name="Aury J.M."/>
            <person name="Wincker P."/>
            <person name="Grigoriev I.V."/>
            <person name="Bonfante P."/>
            <person name="Martin F.M."/>
        </authorList>
    </citation>
    <scope>NUCLEOTIDE SEQUENCE [LARGE SCALE GENOMIC DNA]</scope>
    <source>
        <strain evidence="2 3">RN42</strain>
    </source>
</reference>
<proteinExistence type="predicted"/>
<gene>
    <name evidence="2" type="ORF">BJ508DRAFT_339925</name>
</gene>
<dbReference type="EMBL" id="ML119658">
    <property type="protein sequence ID" value="RPA84567.1"/>
    <property type="molecule type" value="Genomic_DNA"/>
</dbReference>
<evidence type="ECO:0000313" key="3">
    <source>
        <dbReference type="Proteomes" id="UP000275078"/>
    </source>
</evidence>
<sequence length="265" mass="29926">MASVSPSVSEFDSGSSSRGKVTTLSPVQIGIVKSRAIRPVTELLLEQTRLSLICQRPRLTSPRSTERSARSASSPSSTSPTPRSALVAHERALHNGCRKEKSTKALSSPPTVMKWRDERTGLLYTRADYVRACQIALNAIKRYYEMNLGGSSRDGLDQYRRAGIRACQGLGDVEALCDELDQQLLRLTGNEKTRSSWGEEKTEADWKRLIYQRLWYVRGQHMILRDDVYMARFGRAMIPIPKSLGDIDESLKYVEERIRKLGFRS</sequence>
<protein>
    <submittedName>
        <fullName evidence="2">Uncharacterized protein</fullName>
    </submittedName>
</protein>
<dbReference type="Proteomes" id="UP000275078">
    <property type="component" value="Unassembled WGS sequence"/>
</dbReference>
<keyword evidence="3" id="KW-1185">Reference proteome</keyword>
<evidence type="ECO:0000256" key="1">
    <source>
        <dbReference type="SAM" id="MobiDB-lite"/>
    </source>
</evidence>
<feature type="compositionally biased region" description="Low complexity" evidence="1">
    <location>
        <begin position="70"/>
        <end position="84"/>
    </location>
</feature>
<feature type="region of interest" description="Disordered" evidence="1">
    <location>
        <begin position="56"/>
        <end position="84"/>
    </location>
</feature>
<organism evidence="2 3">
    <name type="scientific">Ascobolus immersus RN42</name>
    <dbReference type="NCBI Taxonomy" id="1160509"/>
    <lineage>
        <taxon>Eukaryota</taxon>
        <taxon>Fungi</taxon>
        <taxon>Dikarya</taxon>
        <taxon>Ascomycota</taxon>
        <taxon>Pezizomycotina</taxon>
        <taxon>Pezizomycetes</taxon>
        <taxon>Pezizales</taxon>
        <taxon>Ascobolaceae</taxon>
        <taxon>Ascobolus</taxon>
    </lineage>
</organism>
<accession>A0A3N4IGK3</accession>
<evidence type="ECO:0000313" key="2">
    <source>
        <dbReference type="EMBL" id="RPA84567.1"/>
    </source>
</evidence>